<organism evidence="1 2">
    <name type="scientific">Phaeodactylibacter xiamenensis</name>
    <dbReference type="NCBI Taxonomy" id="1524460"/>
    <lineage>
        <taxon>Bacteria</taxon>
        <taxon>Pseudomonadati</taxon>
        <taxon>Bacteroidota</taxon>
        <taxon>Saprospiria</taxon>
        <taxon>Saprospirales</taxon>
        <taxon>Haliscomenobacteraceae</taxon>
        <taxon>Phaeodactylibacter</taxon>
    </lineage>
</organism>
<evidence type="ECO:0000313" key="1">
    <source>
        <dbReference type="EMBL" id="KGE86771.1"/>
    </source>
</evidence>
<accession>A0A098S417</accession>
<dbReference type="AlphaFoldDB" id="A0A098S417"/>
<keyword evidence="2" id="KW-1185">Reference proteome</keyword>
<name>A0A098S417_9BACT</name>
<comment type="caution">
    <text evidence="1">The sequence shown here is derived from an EMBL/GenBank/DDBJ whole genome shotgun (WGS) entry which is preliminary data.</text>
</comment>
<gene>
    <name evidence="1" type="ORF">IX84_19310</name>
</gene>
<dbReference type="RefSeq" id="WP_052516183.1">
    <property type="nucleotide sequence ID" value="NZ_JBKAGJ010000049.1"/>
</dbReference>
<reference evidence="1 2" key="1">
    <citation type="journal article" date="2014" name="Int. J. Syst. Evol. Microbiol.">
        <title>Phaeodactylibacter xiamenensis gen. nov., sp. nov., a member of the family Saprospiraceae isolated from the marine alga Phaeodactylum tricornutum.</title>
        <authorList>
            <person name="Chen Z.Jr."/>
            <person name="Lei X."/>
            <person name="Lai Q."/>
            <person name="Li Y."/>
            <person name="Zhang B."/>
            <person name="Zhang J."/>
            <person name="Zhang H."/>
            <person name="Yang L."/>
            <person name="Zheng W."/>
            <person name="Tian Y."/>
            <person name="Yu Z."/>
            <person name="Xu H.Jr."/>
            <person name="Zheng T."/>
        </authorList>
    </citation>
    <scope>NUCLEOTIDE SEQUENCE [LARGE SCALE GENOMIC DNA]</scope>
    <source>
        <strain evidence="1 2">KD52</strain>
    </source>
</reference>
<evidence type="ECO:0000313" key="2">
    <source>
        <dbReference type="Proteomes" id="UP000029736"/>
    </source>
</evidence>
<sequence>MAEMTNHPIQTLHHLISQHQDWDESILLDRNQFLTMEGQVDDRLARQLLRQKPAAQTKA</sequence>
<dbReference type="Proteomes" id="UP000029736">
    <property type="component" value="Unassembled WGS sequence"/>
</dbReference>
<protein>
    <submittedName>
        <fullName evidence="1">Uncharacterized protein</fullName>
    </submittedName>
</protein>
<dbReference type="EMBL" id="JPOS01000072">
    <property type="protein sequence ID" value="KGE86771.1"/>
    <property type="molecule type" value="Genomic_DNA"/>
</dbReference>
<proteinExistence type="predicted"/>